<dbReference type="GO" id="GO:0005886">
    <property type="term" value="C:plasma membrane"/>
    <property type="evidence" value="ECO:0007669"/>
    <property type="project" value="UniProtKB-SubCell"/>
</dbReference>
<dbReference type="OrthoDB" id="676979at2759"/>
<keyword evidence="9 12" id="KW-0472">Membrane</keyword>
<dbReference type="InterPro" id="IPR003591">
    <property type="entry name" value="Leu-rich_rpt_typical-subtyp"/>
</dbReference>
<keyword evidence="5 12" id="KW-0812">Transmembrane</keyword>
<dbReference type="GO" id="GO:0006952">
    <property type="term" value="P:defense response"/>
    <property type="evidence" value="ECO:0007669"/>
    <property type="project" value="UniProtKB-ARBA"/>
</dbReference>
<comment type="caution">
    <text evidence="14">The sequence shown here is derived from an EMBL/GenBank/DDBJ whole genome shotgun (WGS) entry which is preliminary data.</text>
</comment>
<dbReference type="SUPFAM" id="SSF52058">
    <property type="entry name" value="L domain-like"/>
    <property type="match status" value="2"/>
</dbReference>
<evidence type="ECO:0008006" key="16">
    <source>
        <dbReference type="Google" id="ProtNLM"/>
    </source>
</evidence>
<organism evidence="14 15">
    <name type="scientific">Mikania micrantha</name>
    <name type="common">bitter vine</name>
    <dbReference type="NCBI Taxonomy" id="192012"/>
    <lineage>
        <taxon>Eukaryota</taxon>
        <taxon>Viridiplantae</taxon>
        <taxon>Streptophyta</taxon>
        <taxon>Embryophyta</taxon>
        <taxon>Tracheophyta</taxon>
        <taxon>Spermatophyta</taxon>
        <taxon>Magnoliopsida</taxon>
        <taxon>eudicotyledons</taxon>
        <taxon>Gunneridae</taxon>
        <taxon>Pentapetalae</taxon>
        <taxon>asterids</taxon>
        <taxon>campanulids</taxon>
        <taxon>Asterales</taxon>
        <taxon>Asteraceae</taxon>
        <taxon>Asteroideae</taxon>
        <taxon>Heliantheae alliance</taxon>
        <taxon>Eupatorieae</taxon>
        <taxon>Mikania</taxon>
    </lineage>
</organism>
<evidence type="ECO:0000313" key="15">
    <source>
        <dbReference type="Proteomes" id="UP000326396"/>
    </source>
</evidence>
<comment type="subcellular location">
    <subcellularLocation>
        <location evidence="1">Cell membrane</location>
        <topology evidence="1">Single-pass type I membrane protein</topology>
    </subcellularLocation>
</comment>
<keyword evidence="15" id="KW-1185">Reference proteome</keyword>
<proteinExistence type="inferred from homology"/>
<evidence type="ECO:0000256" key="2">
    <source>
        <dbReference type="ARBA" id="ARBA00009592"/>
    </source>
</evidence>
<evidence type="ECO:0000256" key="12">
    <source>
        <dbReference type="SAM" id="Phobius"/>
    </source>
</evidence>
<gene>
    <name evidence="14" type="ORF">E3N88_17168</name>
</gene>
<evidence type="ECO:0000256" key="13">
    <source>
        <dbReference type="SAM" id="SignalP"/>
    </source>
</evidence>
<evidence type="ECO:0000256" key="1">
    <source>
        <dbReference type="ARBA" id="ARBA00004251"/>
    </source>
</evidence>
<dbReference type="Gene3D" id="3.80.10.10">
    <property type="entry name" value="Ribonuclease Inhibitor"/>
    <property type="match status" value="2"/>
</dbReference>
<evidence type="ECO:0000256" key="11">
    <source>
        <dbReference type="ARBA" id="ARBA00023180"/>
    </source>
</evidence>
<dbReference type="InterPro" id="IPR001611">
    <property type="entry name" value="Leu-rich_rpt"/>
</dbReference>
<keyword evidence="7" id="KW-0677">Repeat</keyword>
<accession>A0A5N6NR22</accession>
<evidence type="ECO:0000256" key="5">
    <source>
        <dbReference type="ARBA" id="ARBA00022692"/>
    </source>
</evidence>
<dbReference type="PANTHER" id="PTHR48052">
    <property type="entry name" value="UNNAMED PRODUCT"/>
    <property type="match status" value="1"/>
</dbReference>
<evidence type="ECO:0000256" key="3">
    <source>
        <dbReference type="ARBA" id="ARBA00022475"/>
    </source>
</evidence>
<feature type="signal peptide" evidence="13">
    <location>
        <begin position="1"/>
        <end position="19"/>
    </location>
</feature>
<dbReference type="AlphaFoldDB" id="A0A5N6NR22"/>
<feature type="chain" id="PRO_5024286806" description="Leucine-rich repeat-containing N-terminal plant-type domain-containing protein" evidence="13">
    <location>
        <begin position="20"/>
        <end position="694"/>
    </location>
</feature>
<keyword evidence="4" id="KW-0433">Leucine-rich repeat</keyword>
<keyword evidence="6 13" id="KW-0732">Signal</keyword>
<dbReference type="Proteomes" id="UP000326396">
    <property type="component" value="Linkage Group LG17"/>
</dbReference>
<feature type="transmembrane region" description="Helical" evidence="12">
    <location>
        <begin position="666"/>
        <end position="690"/>
    </location>
</feature>
<name>A0A5N6NR22_9ASTR</name>
<evidence type="ECO:0000256" key="8">
    <source>
        <dbReference type="ARBA" id="ARBA00022989"/>
    </source>
</evidence>
<dbReference type="SMART" id="SM00369">
    <property type="entry name" value="LRR_TYP"/>
    <property type="match status" value="9"/>
</dbReference>
<dbReference type="Pfam" id="PF00560">
    <property type="entry name" value="LRR_1"/>
    <property type="match status" value="3"/>
</dbReference>
<evidence type="ECO:0000313" key="14">
    <source>
        <dbReference type="EMBL" id="KAD5317222.1"/>
    </source>
</evidence>
<dbReference type="InterPro" id="IPR032675">
    <property type="entry name" value="LRR_dom_sf"/>
</dbReference>
<evidence type="ECO:0000256" key="6">
    <source>
        <dbReference type="ARBA" id="ARBA00022729"/>
    </source>
</evidence>
<evidence type="ECO:0000256" key="10">
    <source>
        <dbReference type="ARBA" id="ARBA00023170"/>
    </source>
</evidence>
<keyword evidence="10" id="KW-0675">Receptor</keyword>
<evidence type="ECO:0000256" key="7">
    <source>
        <dbReference type="ARBA" id="ARBA00022737"/>
    </source>
</evidence>
<keyword evidence="11" id="KW-0325">Glycoprotein</keyword>
<dbReference type="GO" id="GO:0051707">
    <property type="term" value="P:response to other organism"/>
    <property type="evidence" value="ECO:0007669"/>
    <property type="project" value="UniProtKB-ARBA"/>
</dbReference>
<comment type="similarity">
    <text evidence="2">Belongs to the RLP family.</text>
</comment>
<dbReference type="Pfam" id="PF13855">
    <property type="entry name" value="LRR_8"/>
    <property type="match status" value="3"/>
</dbReference>
<evidence type="ECO:0000256" key="9">
    <source>
        <dbReference type="ARBA" id="ARBA00023136"/>
    </source>
</evidence>
<keyword evidence="3" id="KW-1003">Cell membrane</keyword>
<keyword evidence="8 12" id="KW-1133">Transmembrane helix</keyword>
<dbReference type="PRINTS" id="PR00019">
    <property type="entry name" value="LEURICHRPT"/>
</dbReference>
<dbReference type="PANTHER" id="PTHR48052:SF70">
    <property type="entry name" value="PHYTOSULFOKINE RECEPTOR 1-LIKE"/>
    <property type="match status" value="1"/>
</dbReference>
<evidence type="ECO:0000256" key="4">
    <source>
        <dbReference type="ARBA" id="ARBA00022614"/>
    </source>
</evidence>
<dbReference type="FunFam" id="3.80.10.10:FF:000213">
    <property type="entry name" value="Tyrosine-sulfated glycopeptide receptor 1"/>
    <property type="match status" value="1"/>
</dbReference>
<protein>
    <recommendedName>
        <fullName evidence="16">Leucine-rich repeat-containing N-terminal plant-type domain-containing protein</fullName>
    </recommendedName>
</protein>
<dbReference type="EMBL" id="SZYD01000009">
    <property type="protein sequence ID" value="KAD5317222.1"/>
    <property type="molecule type" value="Genomic_DNA"/>
</dbReference>
<reference evidence="14 15" key="1">
    <citation type="submission" date="2019-05" db="EMBL/GenBank/DDBJ databases">
        <title>Mikania micrantha, genome provides insights into the molecular mechanism of rapid growth.</title>
        <authorList>
            <person name="Liu B."/>
        </authorList>
    </citation>
    <scope>NUCLEOTIDE SEQUENCE [LARGE SCALE GENOMIC DNA]</scope>
    <source>
        <strain evidence="14">NLD-2019</strain>
        <tissue evidence="14">Leaf</tissue>
    </source>
</reference>
<sequence>MEMVVVLWIWVFLLFSVQTQVLVISQNLTCDSNDLKGLTGFMKGLESPIDGWWPAPSSSLSSYNCCNWIGITCDSSSGRIAKLHLPFKELTGQLSDSVSYLDQLIMLNLSHNFLSGPLPVSLFHLTYLEVVDLSSNEFDQVLTFSINLPALQVLDISYNKLMGFLPFGLCVNSTGIRVLNFAVNYFTGIIPPQFKNCIFLEHLSVASNFISGIIPNFLLVLPRLKELTLQDNGFTSISGIGDSFSRLVRLDVSSNRLSGAIPDFFHSFLNLSYFSARSNNLSGVIPPSLLSSRTISSLNLRNNSLSGSINFKCSIMEHLTSLDLGTNKFSGTVPANLASCRKLKALNLARNKLTGQIPESFKKFESLSYLSLSNCSFNNLSSTLKILQNCPKLTVLILTMNFVTEQLPADDHLQFKSLKALVIANCRLMGSIPSWLNGLTQLQLLDFSFNHLTGMIPAYLGGFESLFYLDLSNNSLSGEIPKNLTQLQSMISRNISFEEPSPDFPFFKMNSNLSGRGSILQYKQIIRFPPLLDLSSNHLTGPIWWEFGNLKKLHVLDLKDNRLSGSIPASLSRMKNIETLDLSHNNLTGTIPTSLVNLNFLSKFSVAYNNLKGVIPNGGQFLTFSNSSFEGNPGLCGDYFEKCQIHKDSSQTPASSVDQHDDDELFILRLLVLIGFASGFLVTVISLLVVPRIR</sequence>